<feature type="domain" description="Bacterial surface antigen (D15)" evidence="3">
    <location>
        <begin position="153"/>
        <end position="419"/>
    </location>
</feature>
<dbReference type="Proteomes" id="UP000238350">
    <property type="component" value="Unassembled WGS sequence"/>
</dbReference>
<keyword evidence="5" id="KW-1185">Reference proteome</keyword>
<dbReference type="Gene3D" id="2.40.160.50">
    <property type="entry name" value="membrane protein fhac: a member of the omp85/tpsb transporter family"/>
    <property type="match status" value="1"/>
</dbReference>
<keyword evidence="2" id="KW-0472">Membrane</keyword>
<dbReference type="AlphaFoldDB" id="A0A2T0FNJ3"/>
<comment type="caution">
    <text evidence="4">The sequence shown here is derived from an EMBL/GenBank/DDBJ whole genome shotgun (WGS) entry which is preliminary data.</text>
</comment>
<name>A0A2T0FNJ3_9ASCO</name>
<dbReference type="OrthoDB" id="1724197at2759"/>
<evidence type="ECO:0000256" key="1">
    <source>
        <dbReference type="ARBA" id="ARBA00004370"/>
    </source>
</evidence>
<protein>
    <submittedName>
        <fullName evidence="4">SAM50-like protein SPAC17C9.06</fullName>
    </submittedName>
</protein>
<evidence type="ECO:0000256" key="2">
    <source>
        <dbReference type="ARBA" id="ARBA00023136"/>
    </source>
</evidence>
<evidence type="ECO:0000259" key="3">
    <source>
        <dbReference type="Pfam" id="PF01103"/>
    </source>
</evidence>
<comment type="subcellular location">
    <subcellularLocation>
        <location evidence="1">Membrane</location>
    </subcellularLocation>
</comment>
<dbReference type="Pfam" id="PF01103">
    <property type="entry name" value="Omp85"/>
    <property type="match status" value="1"/>
</dbReference>
<accession>A0A2T0FNJ3</accession>
<dbReference type="GeneID" id="36517918"/>
<gene>
    <name evidence="4" type="ORF">B9G98_04170</name>
</gene>
<dbReference type="EMBL" id="NDIQ01000022">
    <property type="protein sequence ID" value="PRT56550.1"/>
    <property type="molecule type" value="Genomic_DNA"/>
</dbReference>
<organism evidence="4 5">
    <name type="scientific">Wickerhamiella sorbophila</name>
    <dbReference type="NCBI Taxonomy" id="45607"/>
    <lineage>
        <taxon>Eukaryota</taxon>
        <taxon>Fungi</taxon>
        <taxon>Dikarya</taxon>
        <taxon>Ascomycota</taxon>
        <taxon>Saccharomycotina</taxon>
        <taxon>Dipodascomycetes</taxon>
        <taxon>Dipodascales</taxon>
        <taxon>Trichomonascaceae</taxon>
        <taxon>Wickerhamiella</taxon>
    </lineage>
</organism>
<evidence type="ECO:0000313" key="5">
    <source>
        <dbReference type="Proteomes" id="UP000238350"/>
    </source>
</evidence>
<proteinExistence type="predicted"/>
<dbReference type="GO" id="GO:0019867">
    <property type="term" value="C:outer membrane"/>
    <property type="evidence" value="ECO:0007669"/>
    <property type="project" value="InterPro"/>
</dbReference>
<dbReference type="STRING" id="45607.A0A2T0FNJ3"/>
<reference evidence="4 5" key="1">
    <citation type="submission" date="2017-04" db="EMBL/GenBank/DDBJ databases">
        <title>Genome sequencing of [Candida] sorbophila.</title>
        <authorList>
            <person name="Ahn J.O."/>
        </authorList>
    </citation>
    <scope>NUCLEOTIDE SEQUENCE [LARGE SCALE GENOMIC DNA]</scope>
    <source>
        <strain evidence="4 5">DS02</strain>
    </source>
</reference>
<sequence>MDIEAHSQEPIINTVEVVNGAQFRDAVLSRRVQPLLTATTLYELYERLDPVAHSLSVLGDVRYRLDTAESSTNVVPRAVKTQVILSNTQPVSPTVFQFVSNNDIAGLSGQQIFHNRLGFGEQVELAGRVYSNPAALGSGSVTTSVPMPLGASKLAVQGFFFNQDRPWGGYALASHGLSAKITSNLSKSLTADLGIEAVSRHVHSMGDAASDTVRAAAGANSVKVSALAGLQHIGSNYKLNAVTEFAGKPGDSAYTKIFGSFNVFEKLCKSGALVADFGVSAGFMKGEARIFDNFVLGGVKDVYGVALNSMGPKDGQDFIGGQAFYQGRGTLTAKVPGKPFSPLRLTALLSTGSLQSNCGKTFQDNLNNLAKSSPVVSAAVGLTYNTDAATCEMLYVVPLKTHHGDVTREGFHLGVQLTFA</sequence>
<evidence type="ECO:0000313" key="4">
    <source>
        <dbReference type="EMBL" id="PRT56550.1"/>
    </source>
</evidence>
<dbReference type="InterPro" id="IPR000184">
    <property type="entry name" value="Bac_surfAg_D15"/>
</dbReference>
<dbReference type="RefSeq" id="XP_024666495.1">
    <property type="nucleotide sequence ID" value="XM_024810727.1"/>
</dbReference>